<proteinExistence type="predicted"/>
<feature type="compositionally biased region" description="Basic and acidic residues" evidence="1">
    <location>
        <begin position="35"/>
        <end position="51"/>
    </location>
</feature>
<protein>
    <submittedName>
        <fullName evidence="2">Uncharacterized protein</fullName>
    </submittedName>
</protein>
<evidence type="ECO:0000313" key="3">
    <source>
        <dbReference type="Proteomes" id="UP000828390"/>
    </source>
</evidence>
<dbReference type="EMBL" id="JAIWYP010000016">
    <property type="protein sequence ID" value="KAH3696096.1"/>
    <property type="molecule type" value="Genomic_DNA"/>
</dbReference>
<feature type="compositionally biased region" description="Basic and acidic residues" evidence="1">
    <location>
        <begin position="7"/>
        <end position="18"/>
    </location>
</feature>
<reference evidence="2" key="2">
    <citation type="submission" date="2020-11" db="EMBL/GenBank/DDBJ databases">
        <authorList>
            <person name="McCartney M.A."/>
            <person name="Auch B."/>
            <person name="Kono T."/>
            <person name="Mallez S."/>
            <person name="Becker A."/>
            <person name="Gohl D.M."/>
            <person name="Silverstein K.A.T."/>
            <person name="Koren S."/>
            <person name="Bechman K.B."/>
            <person name="Herman A."/>
            <person name="Abrahante J.E."/>
            <person name="Garbe J."/>
        </authorList>
    </citation>
    <scope>NUCLEOTIDE SEQUENCE</scope>
    <source>
        <strain evidence="2">Duluth1</strain>
        <tissue evidence="2">Whole animal</tissue>
    </source>
</reference>
<reference evidence="2" key="1">
    <citation type="journal article" date="2019" name="bioRxiv">
        <title>The Genome of the Zebra Mussel, Dreissena polymorpha: A Resource for Invasive Species Research.</title>
        <authorList>
            <person name="McCartney M.A."/>
            <person name="Auch B."/>
            <person name="Kono T."/>
            <person name="Mallez S."/>
            <person name="Zhang Y."/>
            <person name="Obille A."/>
            <person name="Becker A."/>
            <person name="Abrahante J.E."/>
            <person name="Garbe J."/>
            <person name="Badalamenti J.P."/>
            <person name="Herman A."/>
            <person name="Mangelson H."/>
            <person name="Liachko I."/>
            <person name="Sullivan S."/>
            <person name="Sone E.D."/>
            <person name="Koren S."/>
            <person name="Silverstein K.A.T."/>
            <person name="Beckman K.B."/>
            <person name="Gohl D.M."/>
        </authorList>
    </citation>
    <scope>NUCLEOTIDE SEQUENCE</scope>
    <source>
        <strain evidence="2">Duluth1</strain>
        <tissue evidence="2">Whole animal</tissue>
    </source>
</reference>
<evidence type="ECO:0000256" key="1">
    <source>
        <dbReference type="SAM" id="MobiDB-lite"/>
    </source>
</evidence>
<organism evidence="2 3">
    <name type="scientific">Dreissena polymorpha</name>
    <name type="common">Zebra mussel</name>
    <name type="synonym">Mytilus polymorpha</name>
    <dbReference type="NCBI Taxonomy" id="45954"/>
    <lineage>
        <taxon>Eukaryota</taxon>
        <taxon>Metazoa</taxon>
        <taxon>Spiralia</taxon>
        <taxon>Lophotrochozoa</taxon>
        <taxon>Mollusca</taxon>
        <taxon>Bivalvia</taxon>
        <taxon>Autobranchia</taxon>
        <taxon>Heteroconchia</taxon>
        <taxon>Euheterodonta</taxon>
        <taxon>Imparidentia</taxon>
        <taxon>Neoheterodontei</taxon>
        <taxon>Myida</taxon>
        <taxon>Dreissenoidea</taxon>
        <taxon>Dreissenidae</taxon>
        <taxon>Dreissena</taxon>
    </lineage>
</organism>
<feature type="compositionally biased region" description="Basic residues" evidence="1">
    <location>
        <begin position="22"/>
        <end position="31"/>
    </location>
</feature>
<sequence>MSSSRKSFIDRFTSDSKQKPPGSRKSKKTKASKSLSRELPKSVQESPDRKKQAQKSSSDTLVADLRKVSEESEASSKIDTKGLCSEVEEKPCDGKNATQKGKYHVPDEEVVYVEKFDPNISATWLRPDTSLLSSCSLSDIDLPVFESPDTKAISTKESRFISTTAILLKHSDSLMSKQSSSHAGLTRTVSSISSCCSTDSLAAEMESYKLDVSRSSSISDVDTLKHPSIGDIDISQCSSTSTPIKFGLFDIDVKEKAHVPIARKPPPKFSLIREVASEEVENLSLSSEFSSSPSAKKFRMRENRNRMEDFSDDIDSYRTKECAELSDDPEFHVPAHFVPLNKQLQIVTSMDKLMDRSHRRRSHSPPKSGDPVHYHLTSRLPFVDFMRCNGLSSYIHYLPADTSLEKFRLLCRQDLIDQYSIVDPMLLERFLKAIRRAREADTTDEEAYYKTYGLSVSVLH</sequence>
<keyword evidence="3" id="KW-1185">Reference proteome</keyword>
<evidence type="ECO:0000313" key="2">
    <source>
        <dbReference type="EMBL" id="KAH3696096.1"/>
    </source>
</evidence>
<feature type="compositionally biased region" description="Basic and acidic residues" evidence="1">
    <location>
        <begin position="64"/>
        <end position="80"/>
    </location>
</feature>
<feature type="region of interest" description="Disordered" evidence="1">
    <location>
        <begin position="1"/>
        <end position="80"/>
    </location>
</feature>
<comment type="caution">
    <text evidence="2">The sequence shown here is derived from an EMBL/GenBank/DDBJ whole genome shotgun (WGS) entry which is preliminary data.</text>
</comment>
<name>A0A9D4BB79_DREPO</name>
<accession>A0A9D4BB79</accession>
<dbReference type="Proteomes" id="UP000828390">
    <property type="component" value="Unassembled WGS sequence"/>
</dbReference>
<dbReference type="AlphaFoldDB" id="A0A9D4BB79"/>
<gene>
    <name evidence="2" type="ORF">DPMN_083559</name>
</gene>